<sequence>MEPNKTMRAWTHTRAGMPSDVLTLSQLPIPVISSPTQVLIRVLYCALNPGGSIIMQLLPFLFRSSPAVPEMDFSGIVVQVGAKVPSDRHLQIGDEVFGSIPVPQHVKSTCGALSEYVVVESSSVVPKPPGALIQDVSGLGVAGATALQVMKQAKLKKGDSVLVNGASGGIGHMLVQMCRAEVGETGKIVAVCSKKNVNWVKELGCDEVIDYELHAPVYAYLAKSYSASRFNVVIDAAGVQDLFLNCPAFLAEGKPFVTVGPRLPGYTYLSMLRVIGTMAKNFLWPTILGGVPRSYVQVTATANLEAMEELAKMVERRELRIVVTSCAEMEDAKQAYDRMLSGSKGKVVVRIQNP</sequence>
<keyword evidence="2" id="KW-1185">Reference proteome</keyword>
<reference evidence="1" key="1">
    <citation type="journal article" date="2020" name="Stud. Mycol.">
        <title>101 Dothideomycetes genomes: a test case for predicting lifestyles and emergence of pathogens.</title>
        <authorList>
            <person name="Haridas S."/>
            <person name="Albert R."/>
            <person name="Binder M."/>
            <person name="Bloem J."/>
            <person name="Labutti K."/>
            <person name="Salamov A."/>
            <person name="Andreopoulos B."/>
            <person name="Baker S."/>
            <person name="Barry K."/>
            <person name="Bills G."/>
            <person name="Bluhm B."/>
            <person name="Cannon C."/>
            <person name="Castanera R."/>
            <person name="Culley D."/>
            <person name="Daum C."/>
            <person name="Ezra D."/>
            <person name="Gonzalez J."/>
            <person name="Henrissat B."/>
            <person name="Kuo A."/>
            <person name="Liang C."/>
            <person name="Lipzen A."/>
            <person name="Lutzoni F."/>
            <person name="Magnuson J."/>
            <person name="Mondo S."/>
            <person name="Nolan M."/>
            <person name="Ohm R."/>
            <person name="Pangilinan J."/>
            <person name="Park H.-J."/>
            <person name="Ramirez L."/>
            <person name="Alfaro M."/>
            <person name="Sun H."/>
            <person name="Tritt A."/>
            <person name="Yoshinaga Y."/>
            <person name="Zwiers L.-H."/>
            <person name="Turgeon B."/>
            <person name="Goodwin S."/>
            <person name="Spatafora J."/>
            <person name="Crous P."/>
            <person name="Grigoriev I."/>
        </authorList>
    </citation>
    <scope>NUCLEOTIDE SEQUENCE</scope>
    <source>
        <strain evidence="1">ATCC 200398</strain>
    </source>
</reference>
<dbReference type="Proteomes" id="UP000799755">
    <property type="component" value="Unassembled WGS sequence"/>
</dbReference>
<gene>
    <name evidence="1" type="ORF">BDR25DRAFT_293609</name>
</gene>
<organism evidence="1 2">
    <name type="scientific">Lindgomyces ingoldianus</name>
    <dbReference type="NCBI Taxonomy" id="673940"/>
    <lineage>
        <taxon>Eukaryota</taxon>
        <taxon>Fungi</taxon>
        <taxon>Dikarya</taxon>
        <taxon>Ascomycota</taxon>
        <taxon>Pezizomycotina</taxon>
        <taxon>Dothideomycetes</taxon>
        <taxon>Pleosporomycetidae</taxon>
        <taxon>Pleosporales</taxon>
        <taxon>Lindgomycetaceae</taxon>
        <taxon>Lindgomyces</taxon>
    </lineage>
</organism>
<evidence type="ECO:0000313" key="2">
    <source>
        <dbReference type="Proteomes" id="UP000799755"/>
    </source>
</evidence>
<accession>A0ACB6QI09</accession>
<name>A0ACB6QI09_9PLEO</name>
<proteinExistence type="predicted"/>
<dbReference type="EMBL" id="MU003525">
    <property type="protein sequence ID" value="KAF2466223.1"/>
    <property type="molecule type" value="Genomic_DNA"/>
</dbReference>
<protein>
    <submittedName>
        <fullName evidence="1">Zinc alcohol dehydrogenase</fullName>
    </submittedName>
</protein>
<evidence type="ECO:0000313" key="1">
    <source>
        <dbReference type="EMBL" id="KAF2466223.1"/>
    </source>
</evidence>
<comment type="caution">
    <text evidence="1">The sequence shown here is derived from an EMBL/GenBank/DDBJ whole genome shotgun (WGS) entry which is preliminary data.</text>
</comment>